<protein>
    <recommendedName>
        <fullName evidence="3">Glycosyltransferase subfamily 4-like N-terminal domain-containing protein</fullName>
    </recommendedName>
</protein>
<dbReference type="HOGENOM" id="CLU_679438_0_0_10"/>
<evidence type="ECO:0000313" key="1">
    <source>
        <dbReference type="EMBL" id="AEE50744.1"/>
    </source>
</evidence>
<dbReference type="Proteomes" id="UP000008461">
    <property type="component" value="Chromosome"/>
</dbReference>
<name>F4L446_HALH1</name>
<dbReference type="AlphaFoldDB" id="F4L446"/>
<evidence type="ECO:0008006" key="3">
    <source>
        <dbReference type="Google" id="ProtNLM"/>
    </source>
</evidence>
<reference key="2">
    <citation type="submission" date="2011-04" db="EMBL/GenBank/DDBJ databases">
        <title>Complete sequence of chromosome of Haliscomenobacter hydrossis DSM 1100.</title>
        <authorList>
            <consortium name="US DOE Joint Genome Institute (JGI-PGF)"/>
            <person name="Lucas S."/>
            <person name="Han J."/>
            <person name="Lapidus A."/>
            <person name="Bruce D."/>
            <person name="Goodwin L."/>
            <person name="Pitluck S."/>
            <person name="Peters L."/>
            <person name="Kyrpides N."/>
            <person name="Mavromatis K."/>
            <person name="Ivanova N."/>
            <person name="Ovchinnikova G."/>
            <person name="Pagani I."/>
            <person name="Daligault H."/>
            <person name="Detter J.C."/>
            <person name="Han C."/>
            <person name="Land M."/>
            <person name="Hauser L."/>
            <person name="Markowitz V."/>
            <person name="Cheng J.-F."/>
            <person name="Hugenholtz P."/>
            <person name="Woyke T."/>
            <person name="Wu D."/>
            <person name="Verbarg S."/>
            <person name="Frueling A."/>
            <person name="Brambilla E."/>
            <person name="Klenk H.-P."/>
            <person name="Eisen J.A."/>
        </authorList>
    </citation>
    <scope>NUCLEOTIDE SEQUENCE</scope>
    <source>
        <strain>DSM 1100</strain>
    </source>
</reference>
<evidence type="ECO:0000313" key="2">
    <source>
        <dbReference type="Proteomes" id="UP000008461"/>
    </source>
</evidence>
<reference evidence="1 2" key="1">
    <citation type="journal article" date="2011" name="Stand. Genomic Sci.">
        <title>Complete genome sequence of Haliscomenobacter hydrossis type strain (O).</title>
        <authorList>
            <consortium name="US DOE Joint Genome Institute (JGI-PGF)"/>
            <person name="Daligault H."/>
            <person name="Lapidus A."/>
            <person name="Zeytun A."/>
            <person name="Nolan M."/>
            <person name="Lucas S."/>
            <person name="Del Rio T.G."/>
            <person name="Tice H."/>
            <person name="Cheng J.F."/>
            <person name="Tapia R."/>
            <person name="Han C."/>
            <person name="Goodwin L."/>
            <person name="Pitluck S."/>
            <person name="Liolios K."/>
            <person name="Pagani I."/>
            <person name="Ivanova N."/>
            <person name="Huntemann M."/>
            <person name="Mavromatis K."/>
            <person name="Mikhailova N."/>
            <person name="Pati A."/>
            <person name="Chen A."/>
            <person name="Palaniappan K."/>
            <person name="Land M."/>
            <person name="Hauser L."/>
            <person name="Brambilla E.M."/>
            <person name="Rohde M."/>
            <person name="Verbarg S."/>
            <person name="Goker M."/>
            <person name="Bristow J."/>
            <person name="Eisen J.A."/>
            <person name="Markowitz V."/>
            <person name="Hugenholtz P."/>
            <person name="Kyrpides N.C."/>
            <person name="Klenk H.P."/>
            <person name="Woyke T."/>
        </authorList>
    </citation>
    <scope>NUCLEOTIDE SEQUENCE [LARGE SCALE GENOMIC DNA]</scope>
    <source>
        <strain evidence="2">ATCC 27775 / DSM 1100 / LMG 10767 / O</strain>
    </source>
</reference>
<keyword evidence="2" id="KW-1185">Reference proteome</keyword>
<dbReference type="RefSeq" id="WP_013765290.1">
    <property type="nucleotide sequence ID" value="NC_015510.1"/>
</dbReference>
<dbReference type="STRING" id="760192.Halhy_2879"/>
<dbReference type="KEGG" id="hhy:Halhy_2879"/>
<proteinExistence type="predicted"/>
<dbReference type="Gene3D" id="3.40.50.2000">
    <property type="entry name" value="Glycogen Phosphorylase B"/>
    <property type="match status" value="2"/>
</dbReference>
<dbReference type="eggNOG" id="COG0438">
    <property type="taxonomic scope" value="Bacteria"/>
</dbReference>
<dbReference type="EMBL" id="CP002691">
    <property type="protein sequence ID" value="AEE50744.1"/>
    <property type="molecule type" value="Genomic_DNA"/>
</dbReference>
<accession>F4L446</accession>
<dbReference type="SUPFAM" id="SSF53756">
    <property type="entry name" value="UDP-Glycosyltransferase/glycogen phosphorylase"/>
    <property type="match status" value="1"/>
</dbReference>
<dbReference type="OrthoDB" id="1406894at2"/>
<gene>
    <name evidence="1" type="ordered locus">Halhy_2879</name>
</gene>
<organism evidence="1 2">
    <name type="scientific">Haliscomenobacter hydrossis (strain ATCC 27775 / DSM 1100 / LMG 10767 / O)</name>
    <dbReference type="NCBI Taxonomy" id="760192"/>
    <lineage>
        <taxon>Bacteria</taxon>
        <taxon>Pseudomonadati</taxon>
        <taxon>Bacteroidota</taxon>
        <taxon>Saprospiria</taxon>
        <taxon>Saprospirales</taxon>
        <taxon>Haliscomenobacteraceae</taxon>
        <taxon>Haliscomenobacter</taxon>
    </lineage>
</organism>
<sequence length="406" mass="46501">MSKICLVTPGHLHSNPRLRKEVLALKQTGYQVSVFAIQTLQELIPFDHNFVEANPEVEFHFLKATKRTTWDYLRIKTNMRKRLYTMLFRWQKSFSIKAFARFYVEQVRMVQTCKADLYIAHNLAALPVAAAVARYHCKPFAFDAEDFHRGEFEADSLEAHLIQFIEDKFIPKVAYLSAASPLIAEAYQQLYSPVTPIVINNVFALDQQPPAPKVTNKKGHGSLKLFWFSQTVGTNRGIQDVLNALKLLPDIPVQIGLLGSCDESTQLYFQSFIQSPQHQLEFFSQCTEQELIDLSAQYDIGLATEPGFSSNNDKALSNKIFTYLLAGNAILASNTNAQKHFMQFYSNIGASYPIGGLEEIAKYLRNWWAHYDELQNIRQAAWTLARQELNWDKEQICFLDVIKRTI</sequence>